<accession>A0A6I6JWY9</accession>
<gene>
    <name evidence="1" type="ORF">GM418_29340</name>
</gene>
<evidence type="ECO:0000313" key="1">
    <source>
        <dbReference type="EMBL" id="QGY47625.1"/>
    </source>
</evidence>
<evidence type="ECO:0000313" key="2">
    <source>
        <dbReference type="Proteomes" id="UP000428260"/>
    </source>
</evidence>
<dbReference type="KEGG" id="mcos:GM418_29340"/>
<proteinExistence type="predicted"/>
<sequence>MIVAKNEIVSAKLENLQNKYLLEILDNSFQFNPEMRLSTVYEDTLSFIDILSKEPKLIFYFSGLTCESCVQSELLRLKGKSKDIDSDNIILLVAYENIRSLFLMCRSNEVNYPAYIILEDSFGLNADAQHLPYYFVADDYLWMKDFFAIDQNTPEITDKYLEIIFSKYFQ</sequence>
<dbReference type="Proteomes" id="UP000428260">
    <property type="component" value="Chromosome"/>
</dbReference>
<organism evidence="1 2">
    <name type="scientific">Maribellus comscasis</name>
    <dbReference type="NCBI Taxonomy" id="2681766"/>
    <lineage>
        <taxon>Bacteria</taxon>
        <taxon>Pseudomonadati</taxon>
        <taxon>Bacteroidota</taxon>
        <taxon>Bacteroidia</taxon>
        <taxon>Marinilabiliales</taxon>
        <taxon>Prolixibacteraceae</taxon>
        <taxon>Maribellus</taxon>
    </lineage>
</organism>
<protein>
    <recommendedName>
        <fullName evidence="3">Thioredoxin family protein</fullName>
    </recommendedName>
</protein>
<keyword evidence="2" id="KW-1185">Reference proteome</keyword>
<dbReference type="EMBL" id="CP046401">
    <property type="protein sequence ID" value="QGY47625.1"/>
    <property type="molecule type" value="Genomic_DNA"/>
</dbReference>
<dbReference type="AlphaFoldDB" id="A0A6I6JWY9"/>
<evidence type="ECO:0008006" key="3">
    <source>
        <dbReference type="Google" id="ProtNLM"/>
    </source>
</evidence>
<dbReference type="RefSeq" id="WP_158871685.1">
    <property type="nucleotide sequence ID" value="NZ_CP046401.1"/>
</dbReference>
<reference evidence="1 2" key="1">
    <citation type="submission" date="2019-11" db="EMBL/GenBank/DDBJ databases">
        <authorList>
            <person name="Zheng R.K."/>
            <person name="Sun C.M."/>
        </authorList>
    </citation>
    <scope>NUCLEOTIDE SEQUENCE [LARGE SCALE GENOMIC DNA]</scope>
    <source>
        <strain evidence="1 2">WC007</strain>
    </source>
</reference>
<name>A0A6I6JWY9_9BACT</name>